<comment type="caution">
    <text evidence="1">The sequence shown here is derived from an EMBL/GenBank/DDBJ whole genome shotgun (WGS) entry which is preliminary data.</text>
</comment>
<organism evidence="1 2">
    <name type="scientific">Portunus trituberculatus</name>
    <name type="common">Swimming crab</name>
    <name type="synonym">Neptunus trituberculatus</name>
    <dbReference type="NCBI Taxonomy" id="210409"/>
    <lineage>
        <taxon>Eukaryota</taxon>
        <taxon>Metazoa</taxon>
        <taxon>Ecdysozoa</taxon>
        <taxon>Arthropoda</taxon>
        <taxon>Crustacea</taxon>
        <taxon>Multicrustacea</taxon>
        <taxon>Malacostraca</taxon>
        <taxon>Eumalacostraca</taxon>
        <taxon>Eucarida</taxon>
        <taxon>Decapoda</taxon>
        <taxon>Pleocyemata</taxon>
        <taxon>Brachyura</taxon>
        <taxon>Eubrachyura</taxon>
        <taxon>Portunoidea</taxon>
        <taxon>Portunidae</taxon>
        <taxon>Portuninae</taxon>
        <taxon>Portunus</taxon>
    </lineage>
</organism>
<keyword evidence="2" id="KW-1185">Reference proteome</keyword>
<name>A0A5B7F7L7_PORTR</name>
<evidence type="ECO:0000313" key="1">
    <source>
        <dbReference type="EMBL" id="MPC43590.1"/>
    </source>
</evidence>
<dbReference type="Proteomes" id="UP000324222">
    <property type="component" value="Unassembled WGS sequence"/>
</dbReference>
<dbReference type="EMBL" id="VSRR010005902">
    <property type="protein sequence ID" value="MPC43590.1"/>
    <property type="molecule type" value="Genomic_DNA"/>
</dbReference>
<gene>
    <name evidence="1" type="ORF">E2C01_037240</name>
</gene>
<reference evidence="1 2" key="1">
    <citation type="submission" date="2019-05" db="EMBL/GenBank/DDBJ databases">
        <title>Another draft genome of Portunus trituberculatus and its Hox gene families provides insights of decapod evolution.</title>
        <authorList>
            <person name="Jeong J.-H."/>
            <person name="Song I."/>
            <person name="Kim S."/>
            <person name="Choi T."/>
            <person name="Kim D."/>
            <person name="Ryu S."/>
            <person name="Kim W."/>
        </authorList>
    </citation>
    <scope>NUCLEOTIDE SEQUENCE [LARGE SCALE GENOMIC DNA]</scope>
    <source>
        <tissue evidence="1">Muscle</tissue>
    </source>
</reference>
<dbReference type="AlphaFoldDB" id="A0A5B7F7L7"/>
<evidence type="ECO:0000313" key="2">
    <source>
        <dbReference type="Proteomes" id="UP000324222"/>
    </source>
</evidence>
<proteinExistence type="predicted"/>
<protein>
    <submittedName>
        <fullName evidence="1">Uncharacterized protein</fullName>
    </submittedName>
</protein>
<accession>A0A5B7F7L7</accession>
<sequence length="108" mass="12076">MKCDENIRRIEWAKEKMEAKKFGLKNEKLHLPTPLSTHPPNQLLILPSSTTTIHPDLSYSALILFIPAHIHVSPPSGFLPSTTITPFHTPPICCDPLAHHPNPTQHPP</sequence>